<proteinExistence type="predicted"/>
<name>A0A834WE24_9FABA</name>
<evidence type="ECO:0000313" key="3">
    <source>
        <dbReference type="Proteomes" id="UP000634136"/>
    </source>
</evidence>
<evidence type="ECO:0000256" key="1">
    <source>
        <dbReference type="SAM" id="Coils"/>
    </source>
</evidence>
<reference evidence="2" key="1">
    <citation type="submission" date="2020-09" db="EMBL/GenBank/DDBJ databases">
        <title>Genome-Enabled Discovery of Anthraquinone Biosynthesis in Senna tora.</title>
        <authorList>
            <person name="Kang S.-H."/>
            <person name="Pandey R.P."/>
            <person name="Lee C.-M."/>
            <person name="Sim J.-S."/>
            <person name="Jeong J.-T."/>
            <person name="Choi B.-S."/>
            <person name="Jung M."/>
            <person name="Ginzburg D."/>
            <person name="Zhao K."/>
            <person name="Won S.Y."/>
            <person name="Oh T.-J."/>
            <person name="Yu Y."/>
            <person name="Kim N.-H."/>
            <person name="Lee O.R."/>
            <person name="Lee T.-H."/>
            <person name="Bashyal P."/>
            <person name="Kim T.-S."/>
            <person name="Lee W.-H."/>
            <person name="Kawkins C."/>
            <person name="Kim C.-K."/>
            <person name="Kim J.S."/>
            <person name="Ahn B.O."/>
            <person name="Rhee S.Y."/>
            <person name="Sohng J.K."/>
        </authorList>
    </citation>
    <scope>NUCLEOTIDE SEQUENCE</scope>
    <source>
        <tissue evidence="2">Leaf</tissue>
    </source>
</reference>
<accession>A0A834WE24</accession>
<keyword evidence="3" id="KW-1185">Reference proteome</keyword>
<dbReference type="AlphaFoldDB" id="A0A834WE24"/>
<evidence type="ECO:0008006" key="4">
    <source>
        <dbReference type="Google" id="ProtNLM"/>
    </source>
</evidence>
<organism evidence="2 3">
    <name type="scientific">Senna tora</name>
    <dbReference type="NCBI Taxonomy" id="362788"/>
    <lineage>
        <taxon>Eukaryota</taxon>
        <taxon>Viridiplantae</taxon>
        <taxon>Streptophyta</taxon>
        <taxon>Embryophyta</taxon>
        <taxon>Tracheophyta</taxon>
        <taxon>Spermatophyta</taxon>
        <taxon>Magnoliopsida</taxon>
        <taxon>eudicotyledons</taxon>
        <taxon>Gunneridae</taxon>
        <taxon>Pentapetalae</taxon>
        <taxon>rosids</taxon>
        <taxon>fabids</taxon>
        <taxon>Fabales</taxon>
        <taxon>Fabaceae</taxon>
        <taxon>Caesalpinioideae</taxon>
        <taxon>Cassia clade</taxon>
        <taxon>Senna</taxon>
    </lineage>
</organism>
<protein>
    <recommendedName>
        <fullName evidence="4">Ribosomal protein L34Ae</fullName>
    </recommendedName>
</protein>
<sequence length="387" mass="45415">MMKNKKVQDEEEAGDDHKFFVFAPSAATQHSKRNIFDEEEEIYGDSCTVGSTSKSSSEWRSSVICRDSGTDDPFSSSSRRSCPKWESYTVFQKYDEEMTFLDRISAQKLHETESLKSIMVSPRSISERIVYKLAAIQKTPAHIGHNPYRELEAAYVAQICLTWEALNWNYHNFQSKVNHEGGCGASVAQQFQQFQVLLQRYIENEPYEHGRRPEIYARMRLLAPKLLLVPEYRESEEDEKEDNGFHSRISSESFVMIMEDGIRTFMNFLKADKEKPCQILAAYFRRNRRPSVDPTLLRLMKKVNQKKKMKVKDLRRSRKCLRKRKLKVEEEMQILMALIDLKIVSRVLRMSDLSEEQLHWCEEKMSKVRVMDAKLQRDPNPLFFPSH</sequence>
<gene>
    <name evidence="2" type="ORF">G2W53_025330</name>
</gene>
<feature type="coiled-coil region" evidence="1">
    <location>
        <begin position="304"/>
        <end position="331"/>
    </location>
</feature>
<keyword evidence="1" id="KW-0175">Coiled coil</keyword>
<evidence type="ECO:0000313" key="2">
    <source>
        <dbReference type="EMBL" id="KAF7819875.1"/>
    </source>
</evidence>
<dbReference type="OrthoDB" id="1909644at2759"/>
<dbReference type="Proteomes" id="UP000634136">
    <property type="component" value="Unassembled WGS sequence"/>
</dbReference>
<dbReference type="Pfam" id="PF07891">
    <property type="entry name" value="DUF1666"/>
    <property type="match status" value="1"/>
</dbReference>
<comment type="caution">
    <text evidence="2">The sequence shown here is derived from an EMBL/GenBank/DDBJ whole genome shotgun (WGS) entry which is preliminary data.</text>
</comment>
<dbReference type="InterPro" id="IPR012870">
    <property type="entry name" value="DUF1666"/>
</dbReference>
<dbReference type="PANTHER" id="PTHR46702:SF2">
    <property type="entry name" value="DNA LIGASE (DUF1666)"/>
    <property type="match status" value="1"/>
</dbReference>
<dbReference type="EMBL" id="JAAIUW010000008">
    <property type="protein sequence ID" value="KAF7819875.1"/>
    <property type="molecule type" value="Genomic_DNA"/>
</dbReference>
<dbReference type="PANTHER" id="PTHR46702">
    <property type="entry name" value="DNA LIGASE (DUF1666)-RELATED"/>
    <property type="match status" value="1"/>
</dbReference>